<reference evidence="3 4" key="1">
    <citation type="submission" date="2015-02" db="EMBL/GenBank/DDBJ databases">
        <title>Complete Genome Sequencing of Pseudomonas putida S13.1.2.</title>
        <authorList>
            <person name="Chong T.M."/>
            <person name="Chan K.G."/>
            <person name="Dessaux Y."/>
        </authorList>
    </citation>
    <scope>NUCLEOTIDE SEQUENCE [LARGE SCALE GENOMIC DNA]</scope>
    <source>
        <strain evidence="3 4">S13.1.2</strain>
    </source>
</reference>
<sequence length="623" mass="70976">MMRKAAMWLEKYSNRYRWAYDAYQRFIDEVDPSLAGDFNRSSHVTVAVYGATQVGKTTLILDLLGVTGEALERASSVLRGDQRMGKSSTACAIRYGRSKDDYWYIGDNSGALDDEAAKVQFSAIRTELEEGRAHSVDVLSVRLPSMFFEQGGGDALSLDLRILDIPGINAVNEAEQAQVARVAEKYVATADLILLVGRADDLGFLHPNKLKLAALGDWMLQPNRYRVVLSYTFSPASFKTWFGQDERTLQQVRAKLYQELGTHDYKPPKSVEAMLYPLEFGDSLRSLGATPEYHQAAVTLIQQLRRELLASITESASPYGRLASAFKMKTLIDARLEREQLHYEAHSKELECDLQHALHALEQAEGLLSGCQEESGTLDHHRRRLHRYLKLYKGSDVRGFFAQPLPSTTESVSALKLVAMQFENGIQAKWKAMCERHVHRQAHVRLAELSPPATSALSSFYQKMNGYLTDGYWWSSENFRSDRSMLHGAAVKVVDAYAEAATLEIQKYFEHQVSGLKRKYSEYERRLDVLKRAVAERQQAVEGIQGKRYHLEQAHAQFKARMQFSMDHSHKFEQYILEAFKAELDRVREAIRRPLSALEQIYDMFYLHVLLGELDKMQEGKKF</sequence>
<dbReference type="AlphaFoldDB" id="A0AAU8SM84"/>
<dbReference type="InterPro" id="IPR045063">
    <property type="entry name" value="Dynamin_N"/>
</dbReference>
<dbReference type="Gene3D" id="3.40.50.300">
    <property type="entry name" value="P-loop containing nucleotide triphosphate hydrolases"/>
    <property type="match status" value="1"/>
</dbReference>
<proteinExistence type="predicted"/>
<organism evidence="3 4">
    <name type="scientific">Pseudomonas putida S13.1.2</name>
    <dbReference type="NCBI Taxonomy" id="1384061"/>
    <lineage>
        <taxon>Bacteria</taxon>
        <taxon>Pseudomonadati</taxon>
        <taxon>Pseudomonadota</taxon>
        <taxon>Gammaproteobacteria</taxon>
        <taxon>Pseudomonadales</taxon>
        <taxon>Pseudomonadaceae</taxon>
        <taxon>Pseudomonas</taxon>
    </lineage>
</organism>
<accession>A0AAU8SM84</accession>
<protein>
    <recommendedName>
        <fullName evidence="2">Dynamin N-terminal domain-containing protein</fullName>
    </recommendedName>
</protein>
<dbReference type="EMBL" id="CP010979">
    <property type="protein sequence ID" value="AJQ50433.1"/>
    <property type="molecule type" value="Genomic_DNA"/>
</dbReference>
<evidence type="ECO:0000313" key="4">
    <source>
        <dbReference type="Proteomes" id="UP000033260"/>
    </source>
</evidence>
<gene>
    <name evidence="3" type="ORF">N805_25755</name>
</gene>
<evidence type="ECO:0000313" key="3">
    <source>
        <dbReference type="EMBL" id="AJQ50433.1"/>
    </source>
</evidence>
<evidence type="ECO:0000259" key="2">
    <source>
        <dbReference type="Pfam" id="PF00350"/>
    </source>
</evidence>
<feature type="coiled-coil region" evidence="1">
    <location>
        <begin position="513"/>
        <end position="540"/>
    </location>
</feature>
<dbReference type="RefSeq" id="WP_019470427.1">
    <property type="nucleotide sequence ID" value="NZ_CP010979.1"/>
</dbReference>
<dbReference type="Proteomes" id="UP000033260">
    <property type="component" value="Chromosome"/>
</dbReference>
<dbReference type="InterPro" id="IPR027417">
    <property type="entry name" value="P-loop_NTPase"/>
</dbReference>
<name>A0AAU8SM84_PSEPU</name>
<dbReference type="Pfam" id="PF00350">
    <property type="entry name" value="Dynamin_N"/>
    <property type="match status" value="1"/>
</dbReference>
<feature type="domain" description="Dynamin N-terminal" evidence="2">
    <location>
        <begin position="46"/>
        <end position="200"/>
    </location>
</feature>
<evidence type="ECO:0000256" key="1">
    <source>
        <dbReference type="SAM" id="Coils"/>
    </source>
</evidence>
<keyword evidence="1" id="KW-0175">Coiled coil</keyword>
<dbReference type="SUPFAM" id="SSF52540">
    <property type="entry name" value="P-loop containing nucleoside triphosphate hydrolases"/>
    <property type="match status" value="1"/>
</dbReference>